<feature type="compositionally biased region" description="Basic and acidic residues" evidence="1">
    <location>
        <begin position="1"/>
        <end position="11"/>
    </location>
</feature>
<feature type="region of interest" description="Disordered" evidence="1">
    <location>
        <begin position="1"/>
        <end position="24"/>
    </location>
</feature>
<feature type="compositionally biased region" description="Basic and acidic residues" evidence="1">
    <location>
        <begin position="193"/>
        <end position="214"/>
    </location>
</feature>
<dbReference type="OrthoDB" id="56518at2759"/>
<comment type="caution">
    <text evidence="2">The sequence shown here is derived from an EMBL/GenBank/DDBJ whole genome shotgun (WGS) entry which is preliminary data.</text>
</comment>
<protein>
    <submittedName>
        <fullName evidence="2">Uncharacterized protein</fullName>
    </submittedName>
</protein>
<dbReference type="EMBL" id="CAICTM010002986">
    <property type="protein sequence ID" value="CAB9530687.1"/>
    <property type="molecule type" value="Genomic_DNA"/>
</dbReference>
<feature type="compositionally biased region" description="Basic residues" evidence="1">
    <location>
        <begin position="179"/>
        <end position="192"/>
    </location>
</feature>
<organism evidence="2 3">
    <name type="scientific">Seminavis robusta</name>
    <dbReference type="NCBI Taxonomy" id="568900"/>
    <lineage>
        <taxon>Eukaryota</taxon>
        <taxon>Sar</taxon>
        <taxon>Stramenopiles</taxon>
        <taxon>Ochrophyta</taxon>
        <taxon>Bacillariophyta</taxon>
        <taxon>Bacillariophyceae</taxon>
        <taxon>Bacillariophycidae</taxon>
        <taxon>Naviculales</taxon>
        <taxon>Naviculaceae</taxon>
        <taxon>Seminavis</taxon>
    </lineage>
</organism>
<feature type="region of interest" description="Disordered" evidence="1">
    <location>
        <begin position="172"/>
        <end position="214"/>
    </location>
</feature>
<evidence type="ECO:0000256" key="1">
    <source>
        <dbReference type="SAM" id="MobiDB-lite"/>
    </source>
</evidence>
<dbReference type="Proteomes" id="UP001153069">
    <property type="component" value="Unassembled WGS sequence"/>
</dbReference>
<gene>
    <name evidence="2" type="ORF">SEMRO_2988_G341710.1</name>
</gene>
<evidence type="ECO:0000313" key="2">
    <source>
        <dbReference type="EMBL" id="CAB9530687.1"/>
    </source>
</evidence>
<reference evidence="2" key="1">
    <citation type="submission" date="2020-06" db="EMBL/GenBank/DDBJ databases">
        <authorList>
            <consortium name="Plant Systems Biology data submission"/>
        </authorList>
    </citation>
    <scope>NUCLEOTIDE SEQUENCE</scope>
    <source>
        <strain evidence="2">D6</strain>
    </source>
</reference>
<dbReference type="AlphaFoldDB" id="A0A9N8F119"/>
<name>A0A9N8F119_9STRA</name>
<proteinExistence type="predicted"/>
<keyword evidence="3" id="KW-1185">Reference proteome</keyword>
<sequence length="214" mass="25114">MGLETVQKKYGESNQSCNDPAKKGKIKWTGSAGRERLKQEIIAGSVHEMSDPAEVHQRHDDYTIFPLNQFKTNLESLLEQIINEFERFEVDAEAYGHDIAIILATRTDMPEKRPWHRSPCKELLEKLVKEGKHLEIDPETEQKIKPKAIYQSDCKFREFSLKVFRNHLYQEADKQAKKDRPRKKTQKKRARRSRADRVVEEAHHLLNRVDRPEA</sequence>
<accession>A0A9N8F119</accession>
<evidence type="ECO:0000313" key="3">
    <source>
        <dbReference type="Proteomes" id="UP001153069"/>
    </source>
</evidence>